<reference evidence="13 14" key="1">
    <citation type="submission" date="2019-07" db="EMBL/GenBank/DDBJ databases">
        <title>Whole genome shotgun sequence of Skermanella aerolata NBRC 106429.</title>
        <authorList>
            <person name="Hosoyama A."/>
            <person name="Uohara A."/>
            <person name="Ohji S."/>
            <person name="Ichikawa N."/>
        </authorList>
    </citation>
    <scope>NUCLEOTIDE SEQUENCE [LARGE SCALE GENOMIC DNA]</scope>
    <source>
        <strain evidence="13 14">NBRC 106429</strain>
    </source>
</reference>
<proteinExistence type="inferred from homology"/>
<evidence type="ECO:0000256" key="9">
    <source>
        <dbReference type="ARBA" id="ARBA00023136"/>
    </source>
</evidence>
<dbReference type="Gene3D" id="3.30.460.20">
    <property type="entry name" value="CorA soluble domain-like"/>
    <property type="match status" value="1"/>
</dbReference>
<keyword evidence="3 12" id="KW-0813">Transport</keyword>
<dbReference type="NCBIfam" id="TIGR00383">
    <property type="entry name" value="corA"/>
    <property type="match status" value="1"/>
</dbReference>
<keyword evidence="7 12" id="KW-1133">Transmembrane helix</keyword>
<dbReference type="AlphaFoldDB" id="A0A512DV52"/>
<sequence>MGMVVDSALYVGGHRDRSVGIDVAKPPEQPDHFVWIGLLEPSEEMLRTVQARFGLHDLAIEDAHRAHQRPKLEVYDHSLFVVLRTAELKGGKVDCGETHVFIGPGYVITVRHGASSSYAEVRKRAESVPGMLGKGIDFVLYSIIDFVVDNYFPIVETLEAEVEETAEGVLTAAFSPEKIARIYEIRRELQLLRRSVTPLIEMAGRLARVEVPLIDSDLKPYFRDVQDHTTRLTERIENLRELLASALEANLLIVSIRQNEVMKKLAGWAAILAVPTAIAGIYGMNFEHMPELKWEMGYPAVLVAIIVICAYLYVRFKRSGWL</sequence>
<dbReference type="InterPro" id="IPR002523">
    <property type="entry name" value="MgTranspt_CorA/ZnTranspt_ZntB"/>
</dbReference>
<keyword evidence="14" id="KW-1185">Reference proteome</keyword>
<evidence type="ECO:0000313" key="14">
    <source>
        <dbReference type="Proteomes" id="UP000321523"/>
    </source>
</evidence>
<dbReference type="GO" id="GO:0050897">
    <property type="term" value="F:cobalt ion binding"/>
    <property type="evidence" value="ECO:0007669"/>
    <property type="project" value="TreeGrafter"/>
</dbReference>
<evidence type="ECO:0000256" key="11">
    <source>
        <dbReference type="ARBA" id="ARBA00045497"/>
    </source>
</evidence>
<dbReference type="PANTHER" id="PTHR46494">
    <property type="entry name" value="CORA FAMILY METAL ION TRANSPORTER (EUROFUNG)"/>
    <property type="match status" value="1"/>
</dbReference>
<dbReference type="OrthoDB" id="9803416at2"/>
<evidence type="ECO:0000256" key="7">
    <source>
        <dbReference type="ARBA" id="ARBA00022989"/>
    </source>
</evidence>
<dbReference type="SUPFAM" id="SSF143865">
    <property type="entry name" value="CorA soluble domain-like"/>
    <property type="match status" value="1"/>
</dbReference>
<evidence type="ECO:0000313" key="13">
    <source>
        <dbReference type="EMBL" id="GEO40326.1"/>
    </source>
</evidence>
<evidence type="ECO:0000256" key="10">
    <source>
        <dbReference type="ARBA" id="ARBA00034269"/>
    </source>
</evidence>
<gene>
    <name evidence="12" type="primary">corA</name>
    <name evidence="13" type="ORF">SAE02_44740</name>
</gene>
<dbReference type="GO" id="GO:0015087">
    <property type="term" value="F:cobalt ion transmembrane transporter activity"/>
    <property type="evidence" value="ECO:0007669"/>
    <property type="project" value="UniProtKB-UniRule"/>
</dbReference>
<comment type="similarity">
    <text evidence="2 12">Belongs to the CorA metal ion transporter (MIT) (TC 1.A.35) family.</text>
</comment>
<feature type="transmembrane region" description="Helical" evidence="12">
    <location>
        <begin position="296"/>
        <end position="314"/>
    </location>
</feature>
<dbReference type="Gene3D" id="1.20.58.340">
    <property type="entry name" value="Magnesium transport protein CorA, transmembrane region"/>
    <property type="match status" value="2"/>
</dbReference>
<feature type="transmembrane region" description="Helical" evidence="12">
    <location>
        <begin position="265"/>
        <end position="284"/>
    </location>
</feature>
<evidence type="ECO:0000256" key="3">
    <source>
        <dbReference type="ARBA" id="ARBA00022448"/>
    </source>
</evidence>
<evidence type="ECO:0000256" key="5">
    <source>
        <dbReference type="ARBA" id="ARBA00022692"/>
    </source>
</evidence>
<evidence type="ECO:0000256" key="4">
    <source>
        <dbReference type="ARBA" id="ARBA00022475"/>
    </source>
</evidence>
<dbReference type="InterPro" id="IPR045861">
    <property type="entry name" value="CorA_cytoplasmic_dom"/>
</dbReference>
<comment type="function">
    <text evidence="11">Mediates influx of magnesium ions. Alternates between open and closed states. Activated by low cytoplasmic Mg(2+) levels. Inactive when cytoplasmic Mg(2+) levels are high.</text>
</comment>
<dbReference type="EMBL" id="BJYZ01000021">
    <property type="protein sequence ID" value="GEO40326.1"/>
    <property type="molecule type" value="Genomic_DNA"/>
</dbReference>
<evidence type="ECO:0000256" key="8">
    <source>
        <dbReference type="ARBA" id="ARBA00023065"/>
    </source>
</evidence>
<evidence type="ECO:0000256" key="1">
    <source>
        <dbReference type="ARBA" id="ARBA00004651"/>
    </source>
</evidence>
<evidence type="ECO:0000256" key="12">
    <source>
        <dbReference type="RuleBase" id="RU362010"/>
    </source>
</evidence>
<dbReference type="InterPro" id="IPR004488">
    <property type="entry name" value="Mg/Co-transport_prot_CorA"/>
</dbReference>
<name>A0A512DV52_9PROT</name>
<dbReference type="PANTHER" id="PTHR46494:SF1">
    <property type="entry name" value="CORA FAMILY METAL ION TRANSPORTER (EUROFUNG)"/>
    <property type="match status" value="1"/>
</dbReference>
<dbReference type="Proteomes" id="UP000321523">
    <property type="component" value="Unassembled WGS sequence"/>
</dbReference>
<dbReference type="GO" id="GO:0015095">
    <property type="term" value="F:magnesium ion transmembrane transporter activity"/>
    <property type="evidence" value="ECO:0007669"/>
    <property type="project" value="UniProtKB-UniRule"/>
</dbReference>
<dbReference type="Pfam" id="PF01544">
    <property type="entry name" value="CorA"/>
    <property type="match status" value="1"/>
</dbReference>
<keyword evidence="4 12" id="KW-1003">Cell membrane</keyword>
<dbReference type="SUPFAM" id="SSF144083">
    <property type="entry name" value="Magnesium transport protein CorA, transmembrane region"/>
    <property type="match status" value="1"/>
</dbReference>
<dbReference type="GO" id="GO:0005886">
    <property type="term" value="C:plasma membrane"/>
    <property type="evidence" value="ECO:0007669"/>
    <property type="project" value="UniProtKB-SubCell"/>
</dbReference>
<evidence type="ECO:0000256" key="6">
    <source>
        <dbReference type="ARBA" id="ARBA00022842"/>
    </source>
</evidence>
<accession>A0A512DV52</accession>
<keyword evidence="6 12" id="KW-0460">Magnesium</keyword>
<comment type="subcellular location">
    <subcellularLocation>
        <location evidence="1">Cell membrane</location>
        <topology evidence="1">Multi-pass membrane protein</topology>
    </subcellularLocation>
    <subcellularLocation>
        <location evidence="12">Membrane</location>
        <topology evidence="12">Multi-pass membrane protein</topology>
    </subcellularLocation>
</comment>
<organism evidence="13 14">
    <name type="scientific">Skermanella aerolata</name>
    <dbReference type="NCBI Taxonomy" id="393310"/>
    <lineage>
        <taxon>Bacteria</taxon>
        <taxon>Pseudomonadati</taxon>
        <taxon>Pseudomonadota</taxon>
        <taxon>Alphaproteobacteria</taxon>
        <taxon>Rhodospirillales</taxon>
        <taxon>Azospirillaceae</taxon>
        <taxon>Skermanella</taxon>
    </lineage>
</organism>
<evidence type="ECO:0000256" key="2">
    <source>
        <dbReference type="ARBA" id="ARBA00009765"/>
    </source>
</evidence>
<comment type="catalytic activity">
    <reaction evidence="10">
        <text>Mg(2+)(in) = Mg(2+)(out)</text>
        <dbReference type="Rhea" id="RHEA:29827"/>
        <dbReference type="ChEBI" id="CHEBI:18420"/>
    </reaction>
</comment>
<protein>
    <recommendedName>
        <fullName evidence="12">Magnesium transport protein CorA</fullName>
    </recommendedName>
</protein>
<dbReference type="FunFam" id="1.20.58.340:FF:000004">
    <property type="entry name" value="Magnesium transport protein CorA"/>
    <property type="match status" value="1"/>
</dbReference>
<dbReference type="CDD" id="cd12830">
    <property type="entry name" value="MtCorA-like"/>
    <property type="match status" value="1"/>
</dbReference>
<keyword evidence="8 12" id="KW-0406">Ion transport</keyword>
<keyword evidence="5 12" id="KW-0812">Transmembrane</keyword>
<dbReference type="InterPro" id="IPR045863">
    <property type="entry name" value="CorA_TM1_TM2"/>
</dbReference>
<comment type="caution">
    <text evidence="13">The sequence shown here is derived from an EMBL/GenBank/DDBJ whole genome shotgun (WGS) entry which is preliminary data.</text>
</comment>
<keyword evidence="9 12" id="KW-0472">Membrane</keyword>
<dbReference type="GO" id="GO:0000287">
    <property type="term" value="F:magnesium ion binding"/>
    <property type="evidence" value="ECO:0007669"/>
    <property type="project" value="TreeGrafter"/>
</dbReference>